<evidence type="ECO:0000313" key="2">
    <source>
        <dbReference type="EMBL" id="JAH71652.1"/>
    </source>
</evidence>
<feature type="compositionally biased region" description="Acidic residues" evidence="1">
    <location>
        <begin position="20"/>
        <end position="39"/>
    </location>
</feature>
<proteinExistence type="predicted"/>
<name>A0A0E9V0S4_ANGAN</name>
<organism evidence="2">
    <name type="scientific">Anguilla anguilla</name>
    <name type="common">European freshwater eel</name>
    <name type="synonym">Muraena anguilla</name>
    <dbReference type="NCBI Taxonomy" id="7936"/>
    <lineage>
        <taxon>Eukaryota</taxon>
        <taxon>Metazoa</taxon>
        <taxon>Chordata</taxon>
        <taxon>Craniata</taxon>
        <taxon>Vertebrata</taxon>
        <taxon>Euteleostomi</taxon>
        <taxon>Actinopterygii</taxon>
        <taxon>Neopterygii</taxon>
        <taxon>Teleostei</taxon>
        <taxon>Anguilliformes</taxon>
        <taxon>Anguillidae</taxon>
        <taxon>Anguilla</taxon>
    </lineage>
</organism>
<reference evidence="2" key="2">
    <citation type="journal article" date="2015" name="Fish Shellfish Immunol.">
        <title>Early steps in the European eel (Anguilla anguilla)-Vibrio vulnificus interaction in the gills: Role of the RtxA13 toxin.</title>
        <authorList>
            <person name="Callol A."/>
            <person name="Pajuelo D."/>
            <person name="Ebbesson L."/>
            <person name="Teles M."/>
            <person name="MacKenzie S."/>
            <person name="Amaro C."/>
        </authorList>
    </citation>
    <scope>NUCLEOTIDE SEQUENCE</scope>
</reference>
<evidence type="ECO:0000256" key="1">
    <source>
        <dbReference type="SAM" id="MobiDB-lite"/>
    </source>
</evidence>
<feature type="compositionally biased region" description="Polar residues" evidence="1">
    <location>
        <begin position="1"/>
        <end position="12"/>
    </location>
</feature>
<reference evidence="2" key="1">
    <citation type="submission" date="2014-11" db="EMBL/GenBank/DDBJ databases">
        <authorList>
            <person name="Amaro Gonzalez C."/>
        </authorList>
    </citation>
    <scope>NUCLEOTIDE SEQUENCE</scope>
</reference>
<feature type="region of interest" description="Disordered" evidence="1">
    <location>
        <begin position="1"/>
        <end position="62"/>
    </location>
</feature>
<sequence>MFVNSLLISNTGVGEGSEAKEEEMESEPEEDTDSEEEMDSRDSRPARANEICAEEVSPTVSKAQERQLKTARKTDYSWLCSLLFSSL</sequence>
<dbReference type="EMBL" id="GBXM01036925">
    <property type="protein sequence ID" value="JAH71652.1"/>
    <property type="molecule type" value="Transcribed_RNA"/>
</dbReference>
<accession>A0A0E9V0S4</accession>
<protein>
    <submittedName>
        <fullName evidence="2">Uncharacterized protein</fullName>
    </submittedName>
</protein>
<dbReference type="AlphaFoldDB" id="A0A0E9V0S4"/>